<comment type="caution">
    <text evidence="1">The sequence shown here is derived from an EMBL/GenBank/DDBJ whole genome shotgun (WGS) entry which is preliminary data.</text>
</comment>
<gene>
    <name evidence="1" type="ORF">XI38_03795</name>
</gene>
<dbReference type="PATRIC" id="fig|84292.3.peg.790"/>
<dbReference type="Proteomes" id="UP000037737">
    <property type="component" value="Unassembled WGS sequence"/>
</dbReference>
<dbReference type="KEGG" id="mcw:A8L33_02410"/>
<evidence type="ECO:0000313" key="1">
    <source>
        <dbReference type="EMBL" id="KOS11678.1"/>
    </source>
</evidence>
<organism evidence="1 2">
    <name type="scientific">Microbacterium aurantiacum</name>
    <dbReference type="NCBI Taxonomy" id="162393"/>
    <lineage>
        <taxon>Bacteria</taxon>
        <taxon>Bacillati</taxon>
        <taxon>Actinomycetota</taxon>
        <taxon>Actinomycetes</taxon>
        <taxon>Micrococcales</taxon>
        <taxon>Microbacteriaceae</taxon>
        <taxon>Microbacterium</taxon>
    </lineage>
</organism>
<proteinExistence type="predicted"/>
<sequence>MPLYMGPGDTQHDVPISDVREIVRVRATAEYHGVRFTLGTVWHTGSEDHFVRHPVPFASPGLTALLYADGPEAGSIAARVPGARFDAHRDTVVTVEPAVSDIRNYEKTIEPIVGVTQA</sequence>
<protein>
    <submittedName>
        <fullName evidence="1">Uncharacterized protein</fullName>
    </submittedName>
</protein>
<name>A0A0M8MHL9_9MICO</name>
<dbReference type="AlphaFoldDB" id="A0A0M8MHL9"/>
<keyword evidence="2" id="KW-1185">Reference proteome</keyword>
<accession>A0A0M8MHL9</accession>
<evidence type="ECO:0000313" key="2">
    <source>
        <dbReference type="Proteomes" id="UP000037737"/>
    </source>
</evidence>
<dbReference type="EMBL" id="LAVO01000003">
    <property type="protein sequence ID" value="KOS11678.1"/>
    <property type="molecule type" value="Genomic_DNA"/>
</dbReference>
<reference evidence="1" key="1">
    <citation type="submission" date="2015-04" db="EMBL/GenBank/DDBJ databases">
        <title>Complete genome sequence of Microbacterium chocolatum SIT 101, a bacterium enantioselectively hydrolyzing mesomeric diesters.</title>
        <authorList>
            <person name="Li X."/>
            <person name="Xu Y."/>
        </authorList>
    </citation>
    <scope>NUCLEOTIDE SEQUENCE [LARGE SCALE GENOMIC DNA]</scope>
    <source>
        <strain evidence="1">SIT 101</strain>
    </source>
</reference>